<keyword evidence="4 7" id="KW-1133">Transmembrane helix</keyword>
<dbReference type="PANTHER" id="PTHR23513">
    <property type="entry name" value="INTEGRAL MEMBRANE EFFLUX PROTEIN-RELATED"/>
    <property type="match status" value="1"/>
</dbReference>
<keyword evidence="5 7" id="KW-0472">Membrane</keyword>
<feature type="transmembrane region" description="Helical" evidence="7">
    <location>
        <begin position="441"/>
        <end position="461"/>
    </location>
</feature>
<proteinExistence type="predicted"/>
<dbReference type="EMBL" id="BNEA01000015">
    <property type="protein sequence ID" value="GHI57153.1"/>
    <property type="molecule type" value="Genomic_DNA"/>
</dbReference>
<feature type="transmembrane region" description="Helical" evidence="7">
    <location>
        <begin position="324"/>
        <end position="343"/>
    </location>
</feature>
<keyword evidence="9" id="KW-1185">Reference proteome</keyword>
<feature type="compositionally biased region" description="Pro residues" evidence="6">
    <location>
        <begin position="44"/>
        <end position="56"/>
    </location>
</feature>
<dbReference type="PANTHER" id="PTHR23513:SF11">
    <property type="entry name" value="STAPHYLOFERRIN A TRANSPORTER"/>
    <property type="match status" value="1"/>
</dbReference>
<evidence type="ECO:0000256" key="6">
    <source>
        <dbReference type="SAM" id="MobiDB-lite"/>
    </source>
</evidence>
<dbReference type="CDD" id="cd06173">
    <property type="entry name" value="MFS_MefA_like"/>
    <property type="match status" value="1"/>
</dbReference>
<dbReference type="InterPro" id="IPR036259">
    <property type="entry name" value="MFS_trans_sf"/>
</dbReference>
<evidence type="ECO:0000256" key="7">
    <source>
        <dbReference type="SAM" id="Phobius"/>
    </source>
</evidence>
<evidence type="ECO:0000256" key="1">
    <source>
        <dbReference type="ARBA" id="ARBA00004651"/>
    </source>
</evidence>
<feature type="transmembrane region" description="Helical" evidence="7">
    <location>
        <begin position="181"/>
        <end position="200"/>
    </location>
</feature>
<reference evidence="9" key="1">
    <citation type="submission" date="2023-07" db="EMBL/GenBank/DDBJ databases">
        <title>Whole genome shotgun sequence of Streptomyces achromogenes subsp. rubradiris NBRC 14000.</title>
        <authorList>
            <person name="Komaki H."/>
            <person name="Tamura T."/>
        </authorList>
    </citation>
    <scope>NUCLEOTIDE SEQUENCE [LARGE SCALE GENOMIC DNA]</scope>
    <source>
        <strain evidence="9">NBRC 14000</strain>
    </source>
</reference>
<evidence type="ECO:0000256" key="5">
    <source>
        <dbReference type="ARBA" id="ARBA00023136"/>
    </source>
</evidence>
<gene>
    <name evidence="8" type="ORF">Srubr_69990</name>
</gene>
<keyword evidence="2" id="KW-1003">Cell membrane</keyword>
<accession>A0ABQ3RMR3</accession>
<evidence type="ECO:0000313" key="9">
    <source>
        <dbReference type="Proteomes" id="UP000646738"/>
    </source>
</evidence>
<feature type="transmembrane region" description="Helical" evidence="7">
    <location>
        <begin position="220"/>
        <end position="243"/>
    </location>
</feature>
<feature type="transmembrane region" description="Helical" evidence="7">
    <location>
        <begin position="298"/>
        <end position="318"/>
    </location>
</feature>
<feature type="transmembrane region" description="Helical" evidence="7">
    <location>
        <begin position="355"/>
        <end position="370"/>
    </location>
</feature>
<dbReference type="Proteomes" id="UP000646738">
    <property type="component" value="Unassembled WGS sequence"/>
</dbReference>
<name>A0ABQ3RMR3_STRRR</name>
<feature type="transmembrane region" description="Helical" evidence="7">
    <location>
        <begin position="249"/>
        <end position="267"/>
    </location>
</feature>
<evidence type="ECO:0000256" key="2">
    <source>
        <dbReference type="ARBA" id="ARBA00022475"/>
    </source>
</evidence>
<keyword evidence="3 7" id="KW-0812">Transmembrane</keyword>
<organism evidence="8 9">
    <name type="scientific">Streptomyces rubradiris</name>
    <name type="common">Streptomyces achromogenes subsp. rubradiris</name>
    <dbReference type="NCBI Taxonomy" id="285531"/>
    <lineage>
        <taxon>Bacteria</taxon>
        <taxon>Bacillati</taxon>
        <taxon>Actinomycetota</taxon>
        <taxon>Actinomycetes</taxon>
        <taxon>Kitasatosporales</taxon>
        <taxon>Streptomycetaceae</taxon>
        <taxon>Streptomyces</taxon>
    </lineage>
</organism>
<evidence type="ECO:0000256" key="3">
    <source>
        <dbReference type="ARBA" id="ARBA00022692"/>
    </source>
</evidence>
<evidence type="ECO:0000256" key="4">
    <source>
        <dbReference type="ARBA" id="ARBA00022989"/>
    </source>
</evidence>
<dbReference type="Gene3D" id="1.20.1250.20">
    <property type="entry name" value="MFS general substrate transporter like domains"/>
    <property type="match status" value="1"/>
</dbReference>
<protein>
    <submittedName>
        <fullName evidence="8">Membrane protein</fullName>
    </submittedName>
</protein>
<comment type="subcellular location">
    <subcellularLocation>
        <location evidence="1">Cell membrane</location>
        <topology evidence="1">Multi-pass membrane protein</topology>
    </subcellularLocation>
</comment>
<evidence type="ECO:0000313" key="8">
    <source>
        <dbReference type="EMBL" id="GHI57153.1"/>
    </source>
</evidence>
<sequence length="477" mass="48665">MGAQPRVLPGMRALPGVQQLQAPEGLGERRDDEPAPGERVGVELPPPHEPYLPQDPSPYDLSRAGETITGARRPGRDSGTMTGYRSLFRTPEFTPLLLGTAAQTAAQTIGGLALGTLVYRATGSPLLSAVSMFGQSLAQALGATVLLSGADRLPPRTALSAIALAFAAGTAVQALPGLPAGALLAVLVLLGLAASLGGGVRWGLLNEILTKDGYLAGRSLFNMVSGLSQVAGFATGGALLAVFSPRACLLLAAALYLTAALTLRRGLTARPPRAAGRLSVSATWRVNATLWSSRPRRLMYLGLWLPGGMVVGCESLYVSYAPHAAGTLFACGALGMFAGDLTVGRLLPAAVRARLATPLLLLLATPYLVFCAHPPLPVAAVCVTVASAGYGASLVQQERLMRLTPDTMSGQALGLHSAGMLTLQGLGATAAGTLAQLASPATAMTAMAAGSVGVTLSLAMASRRLGAGREKSPVPAS</sequence>
<comment type="caution">
    <text evidence="8">The sequence shown here is derived from an EMBL/GenBank/DDBJ whole genome shotgun (WGS) entry which is preliminary data.</text>
</comment>
<dbReference type="SUPFAM" id="SSF103473">
    <property type="entry name" value="MFS general substrate transporter"/>
    <property type="match status" value="1"/>
</dbReference>
<feature type="region of interest" description="Disordered" evidence="6">
    <location>
        <begin position="1"/>
        <end position="81"/>
    </location>
</feature>